<evidence type="ECO:0000313" key="1">
    <source>
        <dbReference type="EMBL" id="MDY7230065.1"/>
    </source>
</evidence>
<comment type="caution">
    <text evidence="1">The sequence shown here is derived from an EMBL/GenBank/DDBJ whole genome shotgun (WGS) entry which is preliminary data.</text>
</comment>
<protein>
    <submittedName>
        <fullName evidence="1">DUF2071 domain-containing protein</fullName>
    </submittedName>
</protein>
<reference evidence="1 2" key="1">
    <citation type="submission" date="2023-12" db="EMBL/GenBank/DDBJ databases">
        <title>the genome sequence of Hyalangium sp. s54d21.</title>
        <authorList>
            <person name="Zhang X."/>
        </authorList>
    </citation>
    <scope>NUCLEOTIDE SEQUENCE [LARGE SCALE GENOMIC DNA]</scope>
    <source>
        <strain evidence="2">s54d21</strain>
    </source>
</reference>
<sequence length="345" mass="38330">MTMPTPHELAVLVALSMEPLGLKRAALLWRLEGSGVAREAGERALVALAGRGLVTEQVGVLLPTPEGHAVLREVHAALERSQDVSPSTAGMEECPSVPWLTQVQTVWVEALSLNYAVTPHVLKKLLPAPLEPELHRGTAWVQVLMSSLREMRPQGLTGLVGFNFYQVSYRAAVRYRNAEGRWRRGGYFVRSETNDPLMRRIGNTLIEFKFHEFGEADMVMAREDERLTFAVDPGAASPGGRLVGVLDTRPLPGAPLGSVWPSLESLHEPLVECYDAFGVADGYVYVLTIDRGPWNASFVRPVELYCEYMQDGALKGHSRLDSVLHLRDCPYRWRPLRRERIPGSG</sequence>
<evidence type="ECO:0000313" key="2">
    <source>
        <dbReference type="Proteomes" id="UP001291309"/>
    </source>
</evidence>
<dbReference type="InterPro" id="IPR018644">
    <property type="entry name" value="DUF2071"/>
</dbReference>
<dbReference type="EMBL" id="JAXIVS010000010">
    <property type="protein sequence ID" value="MDY7230065.1"/>
    <property type="molecule type" value="Genomic_DNA"/>
</dbReference>
<dbReference type="Pfam" id="PF09844">
    <property type="entry name" value="DUF2071"/>
    <property type="match status" value="1"/>
</dbReference>
<dbReference type="SUPFAM" id="SSF160104">
    <property type="entry name" value="Acetoacetate decarboxylase-like"/>
    <property type="match status" value="1"/>
</dbReference>
<gene>
    <name evidence="1" type="ORF">SYV04_26965</name>
</gene>
<name>A0ABU5HD81_9BACT</name>
<dbReference type="Proteomes" id="UP001291309">
    <property type="component" value="Unassembled WGS sequence"/>
</dbReference>
<proteinExistence type="predicted"/>
<organism evidence="1 2">
    <name type="scientific">Hyalangium rubrum</name>
    <dbReference type="NCBI Taxonomy" id="3103134"/>
    <lineage>
        <taxon>Bacteria</taxon>
        <taxon>Pseudomonadati</taxon>
        <taxon>Myxococcota</taxon>
        <taxon>Myxococcia</taxon>
        <taxon>Myxococcales</taxon>
        <taxon>Cystobacterineae</taxon>
        <taxon>Archangiaceae</taxon>
        <taxon>Hyalangium</taxon>
    </lineage>
</organism>
<keyword evidence="2" id="KW-1185">Reference proteome</keyword>
<dbReference type="InterPro" id="IPR023375">
    <property type="entry name" value="ADC_dom_sf"/>
</dbReference>
<dbReference type="RefSeq" id="WP_321548789.1">
    <property type="nucleotide sequence ID" value="NZ_JAXIVS010000010.1"/>
</dbReference>
<accession>A0ABU5HD81</accession>